<sequence>MERVELCEVFDPMGSVILYWRVKDRLHDVLIEFVLGSGVLAPRKLRHMLPHEVHRDAMWGPQLLDAAARIRPARDGIYLQRGRRLRPRHLPRYLGLIPAVLDDAPGEVCAELERADRVEAEHQVILTTLVCASASKISDQKTLHLSTIPTKRKLCPSMFPAKSHVTVRGSLSRPTPCSAKATGRSDLACALLHISCTLCCM</sequence>
<reference evidence="1" key="2">
    <citation type="journal article" date="2022" name="New Phytol.">
        <title>Evolutionary transition to the ectomycorrhizal habit in the genomes of a hyperdiverse lineage of mushroom-forming fungi.</title>
        <authorList>
            <person name="Looney B."/>
            <person name="Miyauchi S."/>
            <person name="Morin E."/>
            <person name="Drula E."/>
            <person name="Courty P.E."/>
            <person name="Kohler A."/>
            <person name="Kuo A."/>
            <person name="LaButti K."/>
            <person name="Pangilinan J."/>
            <person name="Lipzen A."/>
            <person name="Riley R."/>
            <person name="Andreopoulos W."/>
            <person name="He G."/>
            <person name="Johnson J."/>
            <person name="Nolan M."/>
            <person name="Tritt A."/>
            <person name="Barry K.W."/>
            <person name="Grigoriev I.V."/>
            <person name="Nagy L.G."/>
            <person name="Hibbett D."/>
            <person name="Henrissat B."/>
            <person name="Matheny P.B."/>
            <person name="Labbe J."/>
            <person name="Martin F.M."/>
        </authorList>
    </citation>
    <scope>NUCLEOTIDE SEQUENCE</scope>
    <source>
        <strain evidence="1">HHB10654</strain>
    </source>
</reference>
<protein>
    <submittedName>
        <fullName evidence="1">Uncharacterized protein</fullName>
    </submittedName>
</protein>
<gene>
    <name evidence="1" type="ORF">BV25DRAFT_1254776</name>
</gene>
<proteinExistence type="predicted"/>
<accession>A0ACB8TEJ6</accession>
<dbReference type="EMBL" id="MU277191">
    <property type="protein sequence ID" value="KAI0066859.1"/>
    <property type="molecule type" value="Genomic_DNA"/>
</dbReference>
<reference evidence="1" key="1">
    <citation type="submission" date="2021-03" db="EMBL/GenBank/DDBJ databases">
        <authorList>
            <consortium name="DOE Joint Genome Institute"/>
            <person name="Ahrendt S."/>
            <person name="Looney B.P."/>
            <person name="Miyauchi S."/>
            <person name="Morin E."/>
            <person name="Drula E."/>
            <person name="Courty P.E."/>
            <person name="Chicoki N."/>
            <person name="Fauchery L."/>
            <person name="Kohler A."/>
            <person name="Kuo A."/>
            <person name="Labutti K."/>
            <person name="Pangilinan J."/>
            <person name="Lipzen A."/>
            <person name="Riley R."/>
            <person name="Andreopoulos W."/>
            <person name="He G."/>
            <person name="Johnson J."/>
            <person name="Barry K.W."/>
            <person name="Grigoriev I.V."/>
            <person name="Nagy L."/>
            <person name="Hibbett D."/>
            <person name="Henrissat B."/>
            <person name="Matheny P.B."/>
            <person name="Labbe J."/>
            <person name="Martin F."/>
        </authorList>
    </citation>
    <scope>NUCLEOTIDE SEQUENCE</scope>
    <source>
        <strain evidence="1">HHB10654</strain>
    </source>
</reference>
<evidence type="ECO:0000313" key="2">
    <source>
        <dbReference type="Proteomes" id="UP000814140"/>
    </source>
</evidence>
<organism evidence="1 2">
    <name type="scientific">Artomyces pyxidatus</name>
    <dbReference type="NCBI Taxonomy" id="48021"/>
    <lineage>
        <taxon>Eukaryota</taxon>
        <taxon>Fungi</taxon>
        <taxon>Dikarya</taxon>
        <taxon>Basidiomycota</taxon>
        <taxon>Agaricomycotina</taxon>
        <taxon>Agaricomycetes</taxon>
        <taxon>Russulales</taxon>
        <taxon>Auriscalpiaceae</taxon>
        <taxon>Artomyces</taxon>
    </lineage>
</organism>
<evidence type="ECO:0000313" key="1">
    <source>
        <dbReference type="EMBL" id="KAI0066859.1"/>
    </source>
</evidence>
<comment type="caution">
    <text evidence="1">The sequence shown here is derived from an EMBL/GenBank/DDBJ whole genome shotgun (WGS) entry which is preliminary data.</text>
</comment>
<name>A0ACB8TEJ6_9AGAM</name>
<dbReference type="Proteomes" id="UP000814140">
    <property type="component" value="Unassembled WGS sequence"/>
</dbReference>
<keyword evidence="2" id="KW-1185">Reference proteome</keyword>